<dbReference type="InterPro" id="IPR007527">
    <property type="entry name" value="Znf_SWIM"/>
</dbReference>
<evidence type="ECO:0000256" key="3">
    <source>
        <dbReference type="SAM" id="MobiDB-lite"/>
    </source>
</evidence>
<dbReference type="PROSITE" id="PS50966">
    <property type="entry name" value="ZF_SWIM"/>
    <property type="match status" value="1"/>
</dbReference>
<keyword evidence="2" id="KW-0539">Nucleus</keyword>
<dbReference type="GO" id="GO:0005634">
    <property type="term" value="C:nucleus"/>
    <property type="evidence" value="ECO:0007669"/>
    <property type="project" value="UniProtKB-SubCell"/>
</dbReference>
<dbReference type="GO" id="GO:0006355">
    <property type="term" value="P:regulation of DNA-templated transcription"/>
    <property type="evidence" value="ECO:0007669"/>
    <property type="project" value="UniProtKB-UniRule"/>
</dbReference>
<feature type="compositionally biased region" description="Basic residues" evidence="3">
    <location>
        <begin position="222"/>
        <end position="233"/>
    </location>
</feature>
<dbReference type="InterPro" id="IPR031052">
    <property type="entry name" value="FHY3/FAR1"/>
</dbReference>
<evidence type="ECO:0000259" key="4">
    <source>
        <dbReference type="PROSITE" id="PS50966"/>
    </source>
</evidence>
<feature type="compositionally biased region" description="Polar residues" evidence="3">
    <location>
        <begin position="167"/>
        <end position="197"/>
    </location>
</feature>
<protein>
    <recommendedName>
        <fullName evidence="2">Protein FAR1-RELATED SEQUENCE</fullName>
    </recommendedName>
</protein>
<reference evidence="5 6" key="1">
    <citation type="submission" date="2018-05" db="EMBL/GenBank/DDBJ databases">
        <authorList>
            <person name="Thind KAUR A."/>
        </authorList>
    </citation>
    <scope>NUCLEOTIDE SEQUENCE [LARGE SCALE GENOMIC DNA]</scope>
</reference>
<accession>A0A7H4LI69</accession>
<dbReference type="EMBL" id="LS480641">
    <property type="protein sequence ID" value="SPT18307.1"/>
    <property type="molecule type" value="Genomic_DNA"/>
</dbReference>
<proteinExistence type="inferred from homology"/>
<evidence type="ECO:0000313" key="5">
    <source>
        <dbReference type="EMBL" id="SPT18307.1"/>
    </source>
</evidence>
<dbReference type="PANTHER" id="PTHR31669">
    <property type="entry name" value="PROTEIN FAR1-RELATED SEQUENCE 10-RELATED"/>
    <property type="match status" value="1"/>
</dbReference>
<dbReference type="AlphaFoldDB" id="A0A7H4LI69"/>
<evidence type="ECO:0000256" key="2">
    <source>
        <dbReference type="RuleBase" id="RU367018"/>
    </source>
</evidence>
<evidence type="ECO:0000256" key="1">
    <source>
        <dbReference type="PROSITE-ProRule" id="PRU00325"/>
    </source>
</evidence>
<keyword evidence="2" id="KW-0479">Metal-binding</keyword>
<dbReference type="PANTHER" id="PTHR31669:SF296">
    <property type="entry name" value="PROTEIN FAR1-RELATED SEQUENCE"/>
    <property type="match status" value="1"/>
</dbReference>
<dbReference type="GO" id="GO:0008270">
    <property type="term" value="F:zinc ion binding"/>
    <property type="evidence" value="ECO:0007669"/>
    <property type="project" value="UniProtKB-UniRule"/>
</dbReference>
<organism evidence="5 6">
    <name type="scientific">Triticum aestivum</name>
    <name type="common">Wheat</name>
    <dbReference type="NCBI Taxonomy" id="4565"/>
    <lineage>
        <taxon>Eukaryota</taxon>
        <taxon>Viridiplantae</taxon>
        <taxon>Streptophyta</taxon>
        <taxon>Embryophyta</taxon>
        <taxon>Tracheophyta</taxon>
        <taxon>Spermatophyta</taxon>
        <taxon>Magnoliopsida</taxon>
        <taxon>Liliopsida</taxon>
        <taxon>Poales</taxon>
        <taxon>Poaceae</taxon>
        <taxon>BOP clade</taxon>
        <taxon>Pooideae</taxon>
        <taxon>Triticodae</taxon>
        <taxon>Triticeae</taxon>
        <taxon>Triticinae</taxon>
        <taxon>Triticum</taxon>
    </lineage>
</organism>
<evidence type="ECO:0000313" key="6">
    <source>
        <dbReference type="Proteomes" id="UP000280104"/>
    </source>
</evidence>
<comment type="function">
    <text evidence="2">Putative transcription activator involved in regulating light control of development.</text>
</comment>
<keyword evidence="1 2" id="KW-0863">Zinc-finger</keyword>
<keyword evidence="2" id="KW-0862">Zinc</keyword>
<sequence>MYTAYQVDEHTFKVCSLLGMFDSEPEGPDKGRNYFVKASINEGEYCCQCCKFERDGIVCCHILKLMDMHAVTRLPRHFIRRRWTWDADNALGPQTSNAVLAVHDDRPEATMDAVRHVVLTKNYAELIDEACKSDETARVAKKHRKALKRELDEIKKRKAEEALHSFPRTSSVPSSTGPSFENSEVGSRTASTQTQVRNPPHSITKWRPKEVRYKSGLEIQAKHKKTKKGTGNP</sequence>
<comment type="similarity">
    <text evidence="2">Belongs to the FHY3/FAR1 family.</text>
</comment>
<feature type="region of interest" description="Disordered" evidence="3">
    <location>
        <begin position="161"/>
        <end position="233"/>
    </location>
</feature>
<feature type="domain" description="SWIM-type" evidence="4">
    <location>
        <begin position="34"/>
        <end position="70"/>
    </location>
</feature>
<comment type="subcellular location">
    <subcellularLocation>
        <location evidence="2">Nucleus</location>
    </subcellularLocation>
</comment>
<gene>
    <name evidence="5" type="ORF">CAMPLR22A2D_LOCUS2918</name>
</gene>
<dbReference type="Proteomes" id="UP000280104">
    <property type="component" value="Chromosome II"/>
</dbReference>
<name>A0A7H4LI69_WHEAT</name>
<dbReference type="Pfam" id="PF04434">
    <property type="entry name" value="SWIM"/>
    <property type="match status" value="1"/>
</dbReference>